<dbReference type="Proteomes" id="UP001524478">
    <property type="component" value="Unassembled WGS sequence"/>
</dbReference>
<keyword evidence="8" id="KW-0238">DNA-binding</keyword>
<evidence type="ECO:0000259" key="7">
    <source>
        <dbReference type="PROSITE" id="PS50930"/>
    </source>
</evidence>
<dbReference type="GO" id="GO:0003677">
    <property type="term" value="F:DNA binding"/>
    <property type="evidence" value="ECO:0007669"/>
    <property type="project" value="UniProtKB-KW"/>
</dbReference>
<dbReference type="PROSITE" id="PS50930">
    <property type="entry name" value="HTH_LYTTR"/>
    <property type="match status" value="1"/>
</dbReference>
<dbReference type="RefSeq" id="WP_216556802.1">
    <property type="nucleotide sequence ID" value="NZ_JAHLOH010000022.1"/>
</dbReference>
<comment type="caution">
    <text evidence="8">The sequence shown here is derived from an EMBL/GenBank/DDBJ whole genome shotgun (WGS) entry which is preliminary data.</text>
</comment>
<protein>
    <submittedName>
        <fullName evidence="8">LytTR family DNA-binding domain-containing protein</fullName>
    </submittedName>
</protein>
<reference evidence="8 9" key="1">
    <citation type="submission" date="2022-06" db="EMBL/GenBank/DDBJ databases">
        <title>Isolation of gut microbiota from human fecal samples.</title>
        <authorList>
            <person name="Pamer E.G."/>
            <person name="Barat B."/>
            <person name="Waligurski E."/>
            <person name="Medina S."/>
            <person name="Paddock L."/>
            <person name="Mostad J."/>
        </authorList>
    </citation>
    <scope>NUCLEOTIDE SEQUENCE [LARGE SCALE GENOMIC DNA]</scope>
    <source>
        <strain evidence="8 9">DFI.7.95</strain>
    </source>
</reference>
<dbReference type="InterPro" id="IPR046947">
    <property type="entry name" value="LytR-like"/>
</dbReference>
<keyword evidence="1" id="KW-0963">Cytoplasm</keyword>
<dbReference type="EMBL" id="JANGAC010000004">
    <property type="protein sequence ID" value="MCQ4922999.1"/>
    <property type="molecule type" value="Genomic_DNA"/>
</dbReference>
<keyword evidence="3" id="KW-0010">Activator</keyword>
<dbReference type="Pfam" id="PF00072">
    <property type="entry name" value="Response_reg"/>
    <property type="match status" value="1"/>
</dbReference>
<dbReference type="PROSITE" id="PS50110">
    <property type="entry name" value="RESPONSE_REGULATORY"/>
    <property type="match status" value="1"/>
</dbReference>
<organism evidence="8 9">
    <name type="scientific">Tissierella carlieri</name>
    <dbReference type="NCBI Taxonomy" id="689904"/>
    <lineage>
        <taxon>Bacteria</taxon>
        <taxon>Bacillati</taxon>
        <taxon>Bacillota</taxon>
        <taxon>Tissierellia</taxon>
        <taxon>Tissierellales</taxon>
        <taxon>Tissierellaceae</taxon>
        <taxon>Tissierella</taxon>
    </lineage>
</organism>
<dbReference type="InterPro" id="IPR001789">
    <property type="entry name" value="Sig_transdc_resp-reg_receiver"/>
</dbReference>
<feature type="domain" description="Response regulatory" evidence="6">
    <location>
        <begin position="3"/>
        <end position="124"/>
    </location>
</feature>
<accession>A0ABT1S976</accession>
<evidence type="ECO:0000256" key="1">
    <source>
        <dbReference type="ARBA" id="ARBA00022490"/>
    </source>
</evidence>
<keyword evidence="2" id="KW-0902">Two-component regulatory system</keyword>
<name>A0ABT1S976_9FIRM</name>
<sequence length="241" mass="28962">MLRIAICDDEKSICNQLEEILEKLGREFLEDIQIDIFYSGEELCQYLAVNNYFDIIFLDIELKIMNGVEVGQVIRDRMLNETTQIIYISGKESYAMELFKIRPLDFIIKPFNYEKIKEIFKIALRIIQKNENIFQYKIGHTTYNVLIKNILYFESRNREIIIHEINGTEVFYGKLKDVYESLRRFKFIQIHKSYLVNYNHVIKLEYHQVTMSSKVILPISQANRKRIRELQLELERDRIWG</sequence>
<dbReference type="PANTHER" id="PTHR37299:SF3">
    <property type="entry name" value="STAGE 0 SPORULATION PROTEIN A HOMOLOG"/>
    <property type="match status" value="1"/>
</dbReference>
<dbReference type="SMART" id="SM00448">
    <property type="entry name" value="REC"/>
    <property type="match status" value="1"/>
</dbReference>
<proteinExistence type="predicted"/>
<evidence type="ECO:0000313" key="9">
    <source>
        <dbReference type="Proteomes" id="UP001524478"/>
    </source>
</evidence>
<keyword evidence="9" id="KW-1185">Reference proteome</keyword>
<evidence type="ECO:0000256" key="5">
    <source>
        <dbReference type="PROSITE-ProRule" id="PRU00169"/>
    </source>
</evidence>
<evidence type="ECO:0000256" key="3">
    <source>
        <dbReference type="ARBA" id="ARBA00023159"/>
    </source>
</evidence>
<comment type="function">
    <text evidence="4">Required for high-level post-exponential phase expression of a series of secreted proteins.</text>
</comment>
<feature type="domain" description="HTH LytTR-type" evidence="7">
    <location>
        <begin position="134"/>
        <end position="233"/>
    </location>
</feature>
<keyword evidence="5" id="KW-0597">Phosphoprotein</keyword>
<dbReference type="Pfam" id="PF04397">
    <property type="entry name" value="LytTR"/>
    <property type="match status" value="1"/>
</dbReference>
<evidence type="ECO:0000256" key="2">
    <source>
        <dbReference type="ARBA" id="ARBA00023012"/>
    </source>
</evidence>
<evidence type="ECO:0000313" key="8">
    <source>
        <dbReference type="EMBL" id="MCQ4922999.1"/>
    </source>
</evidence>
<gene>
    <name evidence="8" type="ORF">NE686_07895</name>
</gene>
<evidence type="ECO:0000256" key="4">
    <source>
        <dbReference type="ARBA" id="ARBA00037164"/>
    </source>
</evidence>
<dbReference type="PANTHER" id="PTHR37299">
    <property type="entry name" value="TRANSCRIPTIONAL REGULATOR-RELATED"/>
    <property type="match status" value="1"/>
</dbReference>
<evidence type="ECO:0000259" key="6">
    <source>
        <dbReference type="PROSITE" id="PS50110"/>
    </source>
</evidence>
<feature type="modified residue" description="4-aspartylphosphate" evidence="5">
    <location>
        <position position="59"/>
    </location>
</feature>
<dbReference type="SMART" id="SM00850">
    <property type="entry name" value="LytTR"/>
    <property type="match status" value="1"/>
</dbReference>
<dbReference type="InterPro" id="IPR007492">
    <property type="entry name" value="LytTR_DNA-bd_dom"/>
</dbReference>